<name>A0A2P2PXM9_RHIMU</name>
<proteinExistence type="predicted"/>
<dbReference type="EMBL" id="GGEC01079007">
    <property type="protein sequence ID" value="MBX59491.1"/>
    <property type="molecule type" value="Transcribed_RNA"/>
</dbReference>
<sequence length="36" mass="4106">MTYIYGKDRGNTFINRESVLSDIKSATLLFTSSQFT</sequence>
<organism evidence="1">
    <name type="scientific">Rhizophora mucronata</name>
    <name type="common">Asiatic mangrove</name>
    <dbReference type="NCBI Taxonomy" id="61149"/>
    <lineage>
        <taxon>Eukaryota</taxon>
        <taxon>Viridiplantae</taxon>
        <taxon>Streptophyta</taxon>
        <taxon>Embryophyta</taxon>
        <taxon>Tracheophyta</taxon>
        <taxon>Spermatophyta</taxon>
        <taxon>Magnoliopsida</taxon>
        <taxon>eudicotyledons</taxon>
        <taxon>Gunneridae</taxon>
        <taxon>Pentapetalae</taxon>
        <taxon>rosids</taxon>
        <taxon>fabids</taxon>
        <taxon>Malpighiales</taxon>
        <taxon>Rhizophoraceae</taxon>
        <taxon>Rhizophora</taxon>
    </lineage>
</organism>
<dbReference type="AlphaFoldDB" id="A0A2P2PXM9"/>
<evidence type="ECO:0000313" key="1">
    <source>
        <dbReference type="EMBL" id="MBX59491.1"/>
    </source>
</evidence>
<reference evidence="1" key="1">
    <citation type="submission" date="2018-02" db="EMBL/GenBank/DDBJ databases">
        <title>Rhizophora mucronata_Transcriptome.</title>
        <authorList>
            <person name="Meera S.P."/>
            <person name="Sreeshan A."/>
            <person name="Augustine A."/>
        </authorList>
    </citation>
    <scope>NUCLEOTIDE SEQUENCE</scope>
    <source>
        <tissue evidence="1">Leaf</tissue>
    </source>
</reference>
<protein>
    <submittedName>
        <fullName evidence="1">Uncharacterized protein</fullName>
    </submittedName>
</protein>
<accession>A0A2P2PXM9</accession>